<dbReference type="Pfam" id="PF03732">
    <property type="entry name" value="Retrotrans_gag"/>
    <property type="match status" value="1"/>
</dbReference>
<protein>
    <submittedName>
        <fullName evidence="2">Pol polyprotein</fullName>
    </submittedName>
</protein>
<gene>
    <name evidence="2" type="ORF">F511_29291</name>
</gene>
<sequence>YTDDRRVKLIVHQLHGLGKSWWIATKKALENQGTVITWALFRTAFYQRFFPVSYRKDKGAEFANLRQGQLNIEEYVAKFTSLLKFAPHVAISDEAQADQFINGLNPDVFTLVNTGRPNTFADALNHAKGAEAGLLRQRRAQFVPSTAKVAQENPQIPPTPRLMLAAAVVERKISLKKKENNSSVQVTVAPPVQVNSNNWELDRNLVITVPNVESNTTLNSAEECLAFVVFVINLDILPESALNVVRGVHRILRHRDQCQCQNGKHLLCISNHRINNRVDREEARHRANLLNSKHECLH</sequence>
<feature type="domain" description="Retrotransposon gag" evidence="1">
    <location>
        <begin position="8"/>
        <end position="106"/>
    </location>
</feature>
<organism evidence="2 3">
    <name type="scientific">Dorcoceras hygrometricum</name>
    <dbReference type="NCBI Taxonomy" id="472368"/>
    <lineage>
        <taxon>Eukaryota</taxon>
        <taxon>Viridiplantae</taxon>
        <taxon>Streptophyta</taxon>
        <taxon>Embryophyta</taxon>
        <taxon>Tracheophyta</taxon>
        <taxon>Spermatophyta</taxon>
        <taxon>Magnoliopsida</taxon>
        <taxon>eudicotyledons</taxon>
        <taxon>Gunneridae</taxon>
        <taxon>Pentapetalae</taxon>
        <taxon>asterids</taxon>
        <taxon>lamiids</taxon>
        <taxon>Lamiales</taxon>
        <taxon>Gesneriaceae</taxon>
        <taxon>Didymocarpoideae</taxon>
        <taxon>Trichosporeae</taxon>
        <taxon>Loxocarpinae</taxon>
        <taxon>Dorcoceras</taxon>
    </lineage>
</organism>
<name>A0A2Z7B779_9LAMI</name>
<evidence type="ECO:0000313" key="2">
    <source>
        <dbReference type="EMBL" id="KZV29447.1"/>
    </source>
</evidence>
<accession>A0A2Z7B779</accession>
<dbReference type="InterPro" id="IPR005162">
    <property type="entry name" value="Retrotrans_gag_dom"/>
</dbReference>
<dbReference type="Proteomes" id="UP000250235">
    <property type="component" value="Unassembled WGS sequence"/>
</dbReference>
<evidence type="ECO:0000259" key="1">
    <source>
        <dbReference type="Pfam" id="PF03732"/>
    </source>
</evidence>
<evidence type="ECO:0000313" key="3">
    <source>
        <dbReference type="Proteomes" id="UP000250235"/>
    </source>
</evidence>
<reference evidence="2 3" key="1">
    <citation type="journal article" date="2015" name="Proc. Natl. Acad. Sci. U.S.A.">
        <title>The resurrection genome of Boea hygrometrica: A blueprint for survival of dehydration.</title>
        <authorList>
            <person name="Xiao L."/>
            <person name="Yang G."/>
            <person name="Zhang L."/>
            <person name="Yang X."/>
            <person name="Zhao S."/>
            <person name="Ji Z."/>
            <person name="Zhou Q."/>
            <person name="Hu M."/>
            <person name="Wang Y."/>
            <person name="Chen M."/>
            <person name="Xu Y."/>
            <person name="Jin H."/>
            <person name="Xiao X."/>
            <person name="Hu G."/>
            <person name="Bao F."/>
            <person name="Hu Y."/>
            <person name="Wan P."/>
            <person name="Li L."/>
            <person name="Deng X."/>
            <person name="Kuang T."/>
            <person name="Xiang C."/>
            <person name="Zhu J.K."/>
            <person name="Oliver M.J."/>
            <person name="He Y."/>
        </authorList>
    </citation>
    <scope>NUCLEOTIDE SEQUENCE [LARGE SCALE GENOMIC DNA]</scope>
    <source>
        <strain evidence="3">cv. XS01</strain>
    </source>
</reference>
<dbReference type="AlphaFoldDB" id="A0A2Z7B779"/>
<keyword evidence="3" id="KW-1185">Reference proteome</keyword>
<feature type="non-terminal residue" evidence="2">
    <location>
        <position position="1"/>
    </location>
</feature>
<proteinExistence type="predicted"/>
<dbReference type="EMBL" id="KV009369">
    <property type="protein sequence ID" value="KZV29447.1"/>
    <property type="molecule type" value="Genomic_DNA"/>
</dbReference>